<accession>A0A0B1SA45</accession>
<organism evidence="1 2">
    <name type="scientific">Oesophagostomum dentatum</name>
    <name type="common">Nodular worm</name>
    <dbReference type="NCBI Taxonomy" id="61180"/>
    <lineage>
        <taxon>Eukaryota</taxon>
        <taxon>Metazoa</taxon>
        <taxon>Ecdysozoa</taxon>
        <taxon>Nematoda</taxon>
        <taxon>Chromadorea</taxon>
        <taxon>Rhabditida</taxon>
        <taxon>Rhabditina</taxon>
        <taxon>Rhabditomorpha</taxon>
        <taxon>Strongyloidea</taxon>
        <taxon>Strongylidae</taxon>
        <taxon>Oesophagostomum</taxon>
    </lineage>
</organism>
<evidence type="ECO:0000313" key="2">
    <source>
        <dbReference type="Proteomes" id="UP000053660"/>
    </source>
</evidence>
<gene>
    <name evidence="1" type="ORF">OESDEN_19908</name>
</gene>
<name>A0A0B1SA45_OESDE</name>
<dbReference type="EMBL" id="KN600725">
    <property type="protein sequence ID" value="KHJ80417.1"/>
    <property type="molecule type" value="Genomic_DNA"/>
</dbReference>
<protein>
    <recommendedName>
        <fullName evidence="3">Reverse transcriptase domain-containing protein</fullName>
    </recommendedName>
</protein>
<evidence type="ECO:0008006" key="3">
    <source>
        <dbReference type="Google" id="ProtNLM"/>
    </source>
</evidence>
<dbReference type="Proteomes" id="UP000053660">
    <property type="component" value="Unassembled WGS sequence"/>
</dbReference>
<dbReference type="OrthoDB" id="5838129at2759"/>
<keyword evidence="2" id="KW-1185">Reference proteome</keyword>
<proteinExistence type="predicted"/>
<reference evidence="1 2" key="1">
    <citation type="submission" date="2014-03" db="EMBL/GenBank/DDBJ databases">
        <title>Draft genome of the hookworm Oesophagostomum dentatum.</title>
        <authorList>
            <person name="Mitreva M."/>
        </authorList>
    </citation>
    <scope>NUCLEOTIDE SEQUENCE [LARGE SCALE GENOMIC DNA]</scope>
    <source>
        <strain evidence="1 2">OD-Hann</strain>
    </source>
</reference>
<dbReference type="AlphaFoldDB" id="A0A0B1SA45"/>
<sequence length="91" mass="10543">MRDPANPHRCRDPGYVKIIQDCYKEATTTIKLFERDIVIPVKRGVRQGDTIFPKLFTTTLQYAMNDLNWEQYGIWIDGKKTSQICGSQATF</sequence>
<evidence type="ECO:0000313" key="1">
    <source>
        <dbReference type="EMBL" id="KHJ80417.1"/>
    </source>
</evidence>